<evidence type="ECO:0000313" key="8">
    <source>
        <dbReference type="Proteomes" id="UP000226192"/>
    </source>
</evidence>
<keyword evidence="3" id="KW-1133">Transmembrane helix</keyword>
<evidence type="ECO:0000256" key="3">
    <source>
        <dbReference type="ARBA" id="ARBA00022989"/>
    </source>
</evidence>
<sequence length="294" mass="33486">MASDYPAPVDSSSLSFMQPLSPTVAYFDPHHDLAASDDPHLILLLSWMAARDEHIEKYIVQYRAIYPKSRILLIRCPLSRVWLPWLARRDMRPALPLLRALCLHSSGSKAAEPRPRLLVHMFSNGGVSSAIYLLSLLKQSLGKQSPDVATPPWPRYVLLMDSCPGYFRWGNTHRALVQTLPWWTSPLMHLAIATACLYHFLRRLPPAQNQNARALRAPRLLQYEARRTYLYGTADNVVDYRDVESNAAKAQDDGFNVYTKSFEGAKHVALARAEPQQYWQTVRRSWSGKSSRLS</sequence>
<dbReference type="AlphaFoldDB" id="A0A2C5Y9Q2"/>
<dbReference type="PANTHER" id="PTHR12265:SF30">
    <property type="entry name" value="TRANSMEMBRANE PROTEIN 53"/>
    <property type="match status" value="1"/>
</dbReference>
<name>A0A2C5Y9Q2_9HYPO</name>
<protein>
    <recommendedName>
        <fullName evidence="9">Indole-diterpene biosynthesis protein PaxU</fullName>
    </recommendedName>
</protein>
<evidence type="ECO:0000256" key="1">
    <source>
        <dbReference type="ARBA" id="ARBA00007387"/>
    </source>
</evidence>
<comment type="caution">
    <text evidence="7">The sequence shown here is derived from an EMBL/GenBank/DDBJ whole genome shotgun (WGS) entry which is preliminary data.</text>
</comment>
<evidence type="ECO:0000313" key="7">
    <source>
        <dbReference type="EMBL" id="PHH65437.1"/>
    </source>
</evidence>
<comment type="similarity">
    <text evidence="1">Belongs to the TMEM53 family.</text>
</comment>
<dbReference type="EMBL" id="NJET01000018">
    <property type="protein sequence ID" value="PHH65437.1"/>
    <property type="molecule type" value="Genomic_DNA"/>
</dbReference>
<keyword evidence="5" id="KW-0539">Nucleus</keyword>
<keyword evidence="4" id="KW-0472">Membrane</keyword>
<accession>A0A2C5Y9Q2</accession>
<comment type="subcellular location">
    <subcellularLocation>
        <location evidence="6">Nucleus outer membrane</location>
        <topology evidence="6">Single-pass membrane protein</topology>
    </subcellularLocation>
</comment>
<keyword evidence="2" id="KW-0812">Transmembrane</keyword>
<dbReference type="InterPro" id="IPR008547">
    <property type="entry name" value="DUF829_TMEM53"/>
</dbReference>
<dbReference type="OrthoDB" id="77878at2759"/>
<organism evidence="7 8">
    <name type="scientific">Ophiocordyceps australis</name>
    <dbReference type="NCBI Taxonomy" id="1399860"/>
    <lineage>
        <taxon>Eukaryota</taxon>
        <taxon>Fungi</taxon>
        <taxon>Dikarya</taxon>
        <taxon>Ascomycota</taxon>
        <taxon>Pezizomycotina</taxon>
        <taxon>Sordariomycetes</taxon>
        <taxon>Hypocreomycetidae</taxon>
        <taxon>Hypocreales</taxon>
        <taxon>Ophiocordycipitaceae</taxon>
        <taxon>Ophiocordyceps</taxon>
    </lineage>
</organism>
<evidence type="ECO:0000256" key="5">
    <source>
        <dbReference type="ARBA" id="ARBA00023242"/>
    </source>
</evidence>
<evidence type="ECO:0008006" key="9">
    <source>
        <dbReference type="Google" id="ProtNLM"/>
    </source>
</evidence>
<dbReference type="Proteomes" id="UP000226192">
    <property type="component" value="Unassembled WGS sequence"/>
</dbReference>
<keyword evidence="8" id="KW-1185">Reference proteome</keyword>
<gene>
    <name evidence="7" type="ORF">CDD81_2541</name>
</gene>
<dbReference type="SUPFAM" id="SSF53474">
    <property type="entry name" value="alpha/beta-Hydrolases"/>
    <property type="match status" value="1"/>
</dbReference>
<dbReference type="InterPro" id="IPR029058">
    <property type="entry name" value="AB_hydrolase_fold"/>
</dbReference>
<evidence type="ECO:0000256" key="2">
    <source>
        <dbReference type="ARBA" id="ARBA00022692"/>
    </source>
</evidence>
<dbReference type="Pfam" id="PF05705">
    <property type="entry name" value="DUF829"/>
    <property type="match status" value="1"/>
</dbReference>
<dbReference type="PANTHER" id="PTHR12265">
    <property type="entry name" value="TRANSMEMBRANE PROTEIN 53"/>
    <property type="match status" value="1"/>
</dbReference>
<reference evidence="7 8" key="1">
    <citation type="submission" date="2017-06" db="EMBL/GenBank/DDBJ databases">
        <title>Ant-infecting Ophiocordyceps genomes reveal a high diversity of potential behavioral manipulation genes and a possible major role for enterotoxins.</title>
        <authorList>
            <person name="De Bekker C."/>
            <person name="Evans H.C."/>
            <person name="Brachmann A."/>
            <person name="Hughes D.P."/>
        </authorList>
    </citation>
    <scope>NUCLEOTIDE SEQUENCE [LARGE SCALE GENOMIC DNA]</scope>
    <source>
        <strain evidence="7 8">Map64</strain>
    </source>
</reference>
<evidence type="ECO:0000256" key="6">
    <source>
        <dbReference type="ARBA" id="ARBA00034303"/>
    </source>
</evidence>
<proteinExistence type="inferred from homology"/>
<dbReference type="GO" id="GO:0005640">
    <property type="term" value="C:nuclear outer membrane"/>
    <property type="evidence" value="ECO:0007669"/>
    <property type="project" value="UniProtKB-SubCell"/>
</dbReference>
<evidence type="ECO:0000256" key="4">
    <source>
        <dbReference type="ARBA" id="ARBA00023136"/>
    </source>
</evidence>